<dbReference type="STRING" id="1284197.S8AQ31"/>
<reference evidence="8" key="2">
    <citation type="submission" date="2013-04" db="EMBL/GenBank/DDBJ databases">
        <title>Genomic mechanisms accounting for the adaptation to parasitism in nematode-trapping fungi.</title>
        <authorList>
            <person name="Ahren D.G."/>
        </authorList>
    </citation>
    <scope>NUCLEOTIDE SEQUENCE [LARGE SCALE GENOMIC DNA]</scope>
    <source>
        <strain evidence="8">CBS 200.50</strain>
    </source>
</reference>
<evidence type="ECO:0000256" key="1">
    <source>
        <dbReference type="ARBA" id="ARBA00003548"/>
    </source>
</evidence>
<feature type="compositionally biased region" description="Polar residues" evidence="6">
    <location>
        <begin position="51"/>
        <end position="64"/>
    </location>
</feature>
<dbReference type="PANTHER" id="PTHR13475:SF3">
    <property type="entry name" value="NEUGRIN"/>
    <property type="match status" value="1"/>
</dbReference>
<evidence type="ECO:0000256" key="6">
    <source>
        <dbReference type="SAM" id="MobiDB-lite"/>
    </source>
</evidence>
<dbReference type="GO" id="GO:0005634">
    <property type="term" value="C:nucleus"/>
    <property type="evidence" value="ECO:0007669"/>
    <property type="project" value="TreeGrafter"/>
</dbReference>
<feature type="region of interest" description="Disordered" evidence="6">
    <location>
        <begin position="114"/>
        <end position="156"/>
    </location>
</feature>
<evidence type="ECO:0000313" key="8">
    <source>
        <dbReference type="Proteomes" id="UP000015100"/>
    </source>
</evidence>
<feature type="compositionally biased region" description="Low complexity" evidence="6">
    <location>
        <begin position="37"/>
        <end position="50"/>
    </location>
</feature>
<protein>
    <recommendedName>
        <fullName evidence="4">Required for respiratory growth protein 9, mitochondrial</fullName>
    </recommendedName>
</protein>
<feature type="compositionally biased region" description="Low complexity" evidence="6">
    <location>
        <begin position="264"/>
        <end position="274"/>
    </location>
</feature>
<evidence type="ECO:0000256" key="5">
    <source>
        <dbReference type="ARBA" id="ARBA00022946"/>
    </source>
</evidence>
<comment type="function">
    <text evidence="1">Required for respiratory activity and maintenance and expression of the mitochondrial genome.</text>
</comment>
<dbReference type="OMA" id="EIPWENP"/>
<accession>S8AQ31</accession>
<feature type="compositionally biased region" description="Polar residues" evidence="6">
    <location>
        <begin position="135"/>
        <end position="151"/>
    </location>
</feature>
<dbReference type="AlphaFoldDB" id="S8AQ31"/>
<keyword evidence="8" id="KW-1185">Reference proteome</keyword>
<evidence type="ECO:0000256" key="3">
    <source>
        <dbReference type="ARBA" id="ARBA00010895"/>
    </source>
</evidence>
<evidence type="ECO:0000256" key="2">
    <source>
        <dbReference type="ARBA" id="ARBA00004173"/>
    </source>
</evidence>
<feature type="region of interest" description="Disordered" evidence="6">
    <location>
        <begin position="260"/>
        <end position="290"/>
    </location>
</feature>
<dbReference type="OrthoDB" id="5578174at2759"/>
<organism evidence="7 8">
    <name type="scientific">Dactylellina haptotyla (strain CBS 200.50)</name>
    <name type="common">Nematode-trapping fungus</name>
    <name type="synonym">Monacrosporium haptotylum</name>
    <dbReference type="NCBI Taxonomy" id="1284197"/>
    <lineage>
        <taxon>Eukaryota</taxon>
        <taxon>Fungi</taxon>
        <taxon>Dikarya</taxon>
        <taxon>Ascomycota</taxon>
        <taxon>Pezizomycotina</taxon>
        <taxon>Orbiliomycetes</taxon>
        <taxon>Orbiliales</taxon>
        <taxon>Orbiliaceae</taxon>
        <taxon>Dactylellina</taxon>
    </lineage>
</organism>
<name>S8AQ31_DACHA</name>
<dbReference type="EMBL" id="AQGS01000024">
    <property type="protein sequence ID" value="EPS45065.1"/>
    <property type="molecule type" value="Genomic_DNA"/>
</dbReference>
<feature type="region of interest" description="Disordered" evidence="6">
    <location>
        <begin position="17"/>
        <end position="68"/>
    </location>
</feature>
<dbReference type="HOGENOM" id="CLU_681564_0_0_1"/>
<gene>
    <name evidence="7" type="ORF">H072_980</name>
</gene>
<proteinExistence type="inferred from homology"/>
<dbReference type="PANTHER" id="PTHR13475">
    <property type="entry name" value="NEUGRIN"/>
    <property type="match status" value="1"/>
</dbReference>
<keyword evidence="5" id="KW-0809">Transit peptide</keyword>
<dbReference type="InterPro" id="IPR010487">
    <property type="entry name" value="NGRN/Rrg9"/>
</dbReference>
<sequence length="429" mass="47777">MTCSQCTTRILRSLAADLSVPATATSRRSIARPPPSRAAIRHASSSAPRSQSAETSNPPASSTPDFLGLFNAAQTTEKKQALSAWGSAWKPETDLSSIRGGAVRLPDPTLVHTRKEASEEYVDDFAPQPIKTEDSATASPSVEEQASTTAPSHKDQLDAMPAALKRKFPTRASPAEEIPWENPTLIAKKISTPHTPDSNAWKDWSTPALWSHKKVRELYKPKELSNGARMTKYAALTVPLGEMKWEPSITATFGNDSFRAGMNSSSSSSSSSSSRDGRNQTDVQPRTYDEDTPSWLIHKDAVKTKLKGKTWKPFSRLSPAAVATLKQLKAENPGMTVEEYAPIFKISPDALRRILRSKWQPTAAEEEDRAERWKRRGDSVWKEWAEKGLVETKESRKEKKERKERIEQEKVARKGFVMRRGLNLKNRIL</sequence>
<dbReference type="Proteomes" id="UP000015100">
    <property type="component" value="Unassembled WGS sequence"/>
</dbReference>
<comment type="subcellular location">
    <subcellularLocation>
        <location evidence="2">Mitochondrion</location>
    </subcellularLocation>
</comment>
<dbReference type="eggNOG" id="ENOG502S7IA">
    <property type="taxonomic scope" value="Eukaryota"/>
</dbReference>
<evidence type="ECO:0000256" key="4">
    <source>
        <dbReference type="ARBA" id="ARBA00013566"/>
    </source>
</evidence>
<comment type="caution">
    <text evidence="7">The sequence shown here is derived from an EMBL/GenBank/DDBJ whole genome shotgun (WGS) entry which is preliminary data.</text>
</comment>
<dbReference type="GO" id="GO:0005739">
    <property type="term" value="C:mitochondrion"/>
    <property type="evidence" value="ECO:0007669"/>
    <property type="project" value="UniProtKB-SubCell"/>
</dbReference>
<evidence type="ECO:0000313" key="7">
    <source>
        <dbReference type="EMBL" id="EPS45065.1"/>
    </source>
</evidence>
<comment type="similarity">
    <text evidence="3">Belongs to the RRG9 family.</text>
</comment>
<reference evidence="7 8" key="1">
    <citation type="journal article" date="2013" name="PLoS Genet.">
        <title>Genomic mechanisms accounting for the adaptation to parasitism in nematode-trapping fungi.</title>
        <authorList>
            <person name="Meerupati T."/>
            <person name="Andersson K.M."/>
            <person name="Friman E."/>
            <person name="Kumar D."/>
            <person name="Tunlid A."/>
            <person name="Ahren D."/>
        </authorList>
    </citation>
    <scope>NUCLEOTIDE SEQUENCE [LARGE SCALE GENOMIC DNA]</scope>
    <source>
        <strain evidence="7 8">CBS 200.50</strain>
    </source>
</reference>